<keyword evidence="1" id="KW-0119">Carbohydrate metabolism</keyword>
<accession>A0A7S1YA36</accession>
<dbReference type="AlphaFoldDB" id="A0A7S1YA36"/>
<evidence type="ECO:0000259" key="4">
    <source>
        <dbReference type="Pfam" id="PF22645"/>
    </source>
</evidence>
<dbReference type="GO" id="GO:0019899">
    <property type="term" value="F:enzyme binding"/>
    <property type="evidence" value="ECO:0007669"/>
    <property type="project" value="TreeGrafter"/>
</dbReference>
<name>A0A7S1YA36_9EUKA</name>
<sequence length="1267" mass="134600">MKRKTPPLPSSNPPASVASGESGEWGDQEAAHEVSTVSGPVCTAGEWDDAEAAESDSAAAESARTPRPPAVPVVPVDSDGAVRSGGTAIGSADGGVGHDGSVVVDSDRNCPPSLAPVSDDEFGGVREAEVRVPLVDDQSVGEEADREHPSSASARFDHPGVSGTGATADMASVSLAGAAASSSAPADAAVLEDRVDDLGDSTGTDASSTIATTKRARSDVQLASAGESSDESTTLLTRALLESRAPRVTECRNDLSMNLSSLDESAFLRVALDVESQLYGSDHEARLAAASYVRPAVRKGKRRASGSALLTETVDPEEHLRSVAADQPYGSPFMVGMSDADLHESLAAAVHEMYSFIDSGGMCTVFFVGAGTSGRIGCLVARSLRARMMDMYIKSSMTASRIGHEDRLSFHYIIAGGDRALVESVEDAEDDLGVSIERSIALTCKERIRTSYRPKRQHMAVVVGISCGLSANCVLSVLRRKVDTSGETLRILVGFNPASQAKGHAKDESVGGAATGPASFRAQTSVPTVSAGASDCGSESALAGATSSGAPTAHGMTNSTVMESDNAVSSMPGSSTAANTSLSAPPRSPSADSSAANVRSKHHGSWSFKFLAQHLVRLEREEKKRMTESSEVGAQPHRNVFVLVPVVGPELLTGSTRLKGGTATKVLLDLLFNQLLDRMFGVTAWPVGPEATANFFRDNLNMAYLSFTRGNVVTAAMRSAASSIRNGGRIFYLAASRLGGVAVVDASECPPTFGADGWQVQGYSPHGWRECFDSVSGDLSHFASALGDQTRADRYSMRFADFERLYLDREADNRLTSADTVIVLRLGAYARSHFDGADAEDVLLEEMVLRVNRFVAYGSTEDGFVLYSSLAPRASADAAGATASGVQSRRDPDSPSHSVPTGPLVVHRQHDEHHSEPPPAFAFSLIFGAGSHDRSDGEYREIVDGGVRQLLNETRSHSRKRRKEAADDFFKELVRVQRKNLRSLKHRVSNTYREGRLDDLWQELVLLEKERHFQLLGCFGERSAPVLVHQQPDSSSTILAAAELAAKSFLNLVTTFAFCKAGKVMENVMVDMRVSNNKLLERASRIIAAAAKTTEASAEAILLRVIFSMVPESSEGADEPPVKTEGQPEVKEEGEVKEEDTPEAGANDAAPTQAAPSQQWMDSKMLADARLNLLGVAEVDQPPARRLRVTFRPYNPTVHASMCSEEIVQTATALQRAPFRVPLIPVAIVIAMTGCSVEVAYDATSAGGIEDAVEAARDAMSHSVSVA</sequence>
<dbReference type="GO" id="GO:1901135">
    <property type="term" value="P:carbohydrate derivative metabolic process"/>
    <property type="evidence" value="ECO:0007669"/>
    <property type="project" value="InterPro"/>
</dbReference>
<gene>
    <name evidence="5" type="ORF">SSP0437_LOCUS3182</name>
</gene>
<dbReference type="GO" id="GO:0005654">
    <property type="term" value="C:nucleoplasm"/>
    <property type="evidence" value="ECO:0007669"/>
    <property type="project" value="TreeGrafter"/>
</dbReference>
<dbReference type="InterPro" id="IPR046348">
    <property type="entry name" value="SIS_dom_sf"/>
</dbReference>
<dbReference type="GO" id="GO:0030246">
    <property type="term" value="F:carbohydrate binding"/>
    <property type="evidence" value="ECO:0007669"/>
    <property type="project" value="TreeGrafter"/>
</dbReference>
<feature type="domain" description="SIS" evidence="4">
    <location>
        <begin position="355"/>
        <end position="478"/>
    </location>
</feature>
<evidence type="ECO:0000259" key="3">
    <source>
        <dbReference type="Pfam" id="PF22198"/>
    </source>
</evidence>
<dbReference type="GO" id="GO:0005829">
    <property type="term" value="C:cytosol"/>
    <property type="evidence" value="ECO:0007669"/>
    <property type="project" value="TreeGrafter"/>
</dbReference>
<dbReference type="Pfam" id="PF22645">
    <property type="entry name" value="GKRP_SIS_N"/>
    <property type="match status" value="1"/>
</dbReference>
<dbReference type="GO" id="GO:0042593">
    <property type="term" value="P:glucose homeostasis"/>
    <property type="evidence" value="ECO:0007669"/>
    <property type="project" value="TreeGrafter"/>
</dbReference>
<protein>
    <recommendedName>
        <fullName evidence="6">SIS domain-containing protein</fullName>
    </recommendedName>
</protein>
<dbReference type="PROSITE" id="PS01272">
    <property type="entry name" value="GCKR"/>
    <property type="match status" value="1"/>
</dbReference>
<dbReference type="SUPFAM" id="SSF53697">
    <property type="entry name" value="SIS domain"/>
    <property type="match status" value="1"/>
</dbReference>
<feature type="domain" description="Glucokinase regulatory protein second SIS" evidence="3">
    <location>
        <begin position="712"/>
        <end position="773"/>
    </location>
</feature>
<dbReference type="PANTHER" id="PTHR10088:SF4">
    <property type="entry name" value="GLUCOKINASE REGULATORY PROTEIN"/>
    <property type="match status" value="1"/>
</dbReference>
<organism evidence="5">
    <name type="scientific">Sexangularia sp. CB-2014</name>
    <dbReference type="NCBI Taxonomy" id="1486929"/>
    <lineage>
        <taxon>Eukaryota</taxon>
        <taxon>Amoebozoa</taxon>
        <taxon>Tubulinea</taxon>
        <taxon>Elardia</taxon>
        <taxon>Arcellinida</taxon>
        <taxon>Arcellinida incertae sedis</taxon>
        <taxon>Sexangularia</taxon>
    </lineage>
</organism>
<dbReference type="Gene3D" id="3.40.50.10490">
    <property type="entry name" value="Glucose-6-phosphate isomerase like protein, domain 1"/>
    <property type="match status" value="3"/>
</dbReference>
<feature type="compositionally biased region" description="Basic and acidic residues" evidence="2">
    <location>
        <begin position="1120"/>
        <end position="1134"/>
    </location>
</feature>
<dbReference type="InterPro" id="IPR054017">
    <property type="entry name" value="GKRP_SIS_2"/>
</dbReference>
<dbReference type="Pfam" id="PF20741">
    <property type="entry name" value="GKRP-like_C"/>
    <property type="match status" value="1"/>
</dbReference>
<evidence type="ECO:0000256" key="1">
    <source>
        <dbReference type="ARBA" id="ARBA00023277"/>
    </source>
</evidence>
<feature type="region of interest" description="Disordered" evidence="2">
    <location>
        <begin position="1113"/>
        <end position="1158"/>
    </location>
</feature>
<feature type="region of interest" description="Disordered" evidence="2">
    <location>
        <begin position="1"/>
        <end position="165"/>
    </location>
</feature>
<feature type="region of interest" description="Disordered" evidence="2">
    <location>
        <begin position="529"/>
        <end position="598"/>
    </location>
</feature>
<dbReference type="GO" id="GO:0004857">
    <property type="term" value="F:enzyme inhibitor activity"/>
    <property type="evidence" value="ECO:0007669"/>
    <property type="project" value="TreeGrafter"/>
</dbReference>
<proteinExistence type="predicted"/>
<feature type="compositionally biased region" description="Low complexity" evidence="2">
    <location>
        <begin position="581"/>
        <end position="596"/>
    </location>
</feature>
<feature type="region of interest" description="Disordered" evidence="2">
    <location>
        <begin position="881"/>
        <end position="916"/>
    </location>
</feature>
<evidence type="ECO:0000256" key="2">
    <source>
        <dbReference type="SAM" id="MobiDB-lite"/>
    </source>
</evidence>
<dbReference type="GO" id="GO:0009750">
    <property type="term" value="P:response to fructose"/>
    <property type="evidence" value="ECO:0007669"/>
    <property type="project" value="TreeGrafter"/>
</dbReference>
<dbReference type="EMBL" id="HBGL01004138">
    <property type="protein sequence ID" value="CAD9291287.1"/>
    <property type="molecule type" value="Transcribed_RNA"/>
</dbReference>
<dbReference type="Gene3D" id="3.40.50.12620">
    <property type="match status" value="1"/>
</dbReference>
<dbReference type="InterPro" id="IPR005486">
    <property type="entry name" value="Glucokinase_regulatory_CS"/>
</dbReference>
<evidence type="ECO:0008006" key="6">
    <source>
        <dbReference type="Google" id="ProtNLM"/>
    </source>
</evidence>
<dbReference type="InterPro" id="IPR001347">
    <property type="entry name" value="SIS_dom"/>
</dbReference>
<dbReference type="GO" id="GO:0070095">
    <property type="term" value="F:fructose-6-phosphate binding"/>
    <property type="evidence" value="ECO:0007669"/>
    <property type="project" value="TreeGrafter"/>
</dbReference>
<dbReference type="Pfam" id="PF22198">
    <property type="entry name" value="GKRP_SIS_2"/>
    <property type="match status" value="1"/>
</dbReference>
<feature type="compositionally biased region" description="Pro residues" evidence="2">
    <location>
        <begin position="1"/>
        <end position="12"/>
    </location>
</feature>
<reference evidence="5" key="1">
    <citation type="submission" date="2021-01" db="EMBL/GenBank/DDBJ databases">
        <authorList>
            <person name="Corre E."/>
            <person name="Pelletier E."/>
            <person name="Niang G."/>
            <person name="Scheremetjew M."/>
            <person name="Finn R."/>
            <person name="Kale V."/>
            <person name="Holt S."/>
            <person name="Cochrane G."/>
            <person name="Meng A."/>
            <person name="Brown T."/>
            <person name="Cohen L."/>
        </authorList>
    </citation>
    <scope>NUCLEOTIDE SEQUENCE</scope>
    <source>
        <strain evidence="5">ATCC 50979</strain>
    </source>
</reference>
<dbReference type="InterPro" id="IPR040190">
    <property type="entry name" value="MURQ/GCKR"/>
</dbReference>
<dbReference type="PANTHER" id="PTHR10088">
    <property type="entry name" value="GLUCOKINASE REGULATORY PROTEIN"/>
    <property type="match status" value="1"/>
</dbReference>
<evidence type="ECO:0000313" key="5">
    <source>
        <dbReference type="EMBL" id="CAD9291287.1"/>
    </source>
</evidence>
<feature type="compositionally biased region" description="Polar residues" evidence="2">
    <location>
        <begin position="545"/>
        <end position="580"/>
    </location>
</feature>